<evidence type="ECO:0000256" key="4">
    <source>
        <dbReference type="ARBA" id="ARBA00022989"/>
    </source>
</evidence>
<feature type="compositionally biased region" description="Basic and acidic residues" evidence="8">
    <location>
        <begin position="391"/>
        <end position="423"/>
    </location>
</feature>
<dbReference type="InterPro" id="IPR019394">
    <property type="entry name" value="TEX28/TMCC"/>
</dbReference>
<name>A0A814HLI3_9BILA</name>
<dbReference type="Pfam" id="PF10267">
    <property type="entry name" value="Tmemb_cc2"/>
    <property type="match status" value="1"/>
</dbReference>
<feature type="compositionally biased region" description="Low complexity" evidence="8">
    <location>
        <begin position="47"/>
        <end position="61"/>
    </location>
</feature>
<dbReference type="GO" id="GO:0016020">
    <property type="term" value="C:membrane"/>
    <property type="evidence" value="ECO:0007669"/>
    <property type="project" value="UniProtKB-SubCell"/>
</dbReference>
<keyword evidence="6 9" id="KW-0472">Membrane</keyword>
<feature type="compositionally biased region" description="Polar residues" evidence="8">
    <location>
        <begin position="62"/>
        <end position="78"/>
    </location>
</feature>
<dbReference type="GO" id="GO:0012505">
    <property type="term" value="C:endomembrane system"/>
    <property type="evidence" value="ECO:0007669"/>
    <property type="project" value="TreeGrafter"/>
</dbReference>
<comment type="subcellular location">
    <subcellularLocation>
        <location evidence="1">Membrane</location>
    </subcellularLocation>
</comment>
<evidence type="ECO:0000256" key="9">
    <source>
        <dbReference type="SAM" id="Phobius"/>
    </source>
</evidence>
<feature type="region of interest" description="Disordered" evidence="8">
    <location>
        <begin position="371"/>
        <end position="436"/>
    </location>
</feature>
<keyword evidence="5 7" id="KW-0175">Coiled coil</keyword>
<evidence type="ECO:0000256" key="6">
    <source>
        <dbReference type="ARBA" id="ARBA00023136"/>
    </source>
</evidence>
<comment type="similarity">
    <text evidence="2">Belongs to the TEX28 family.</text>
</comment>
<evidence type="ECO:0000256" key="1">
    <source>
        <dbReference type="ARBA" id="ARBA00004370"/>
    </source>
</evidence>
<feature type="compositionally biased region" description="Polar residues" evidence="8">
    <location>
        <begin position="316"/>
        <end position="328"/>
    </location>
</feature>
<dbReference type="EMBL" id="CAJOBC010003419">
    <property type="protein sequence ID" value="CAF3782838.1"/>
    <property type="molecule type" value="Genomic_DNA"/>
</dbReference>
<evidence type="ECO:0000256" key="3">
    <source>
        <dbReference type="ARBA" id="ARBA00022692"/>
    </source>
</evidence>
<dbReference type="EMBL" id="CAJNOQ010003419">
    <property type="protein sequence ID" value="CAF1011500.1"/>
    <property type="molecule type" value="Genomic_DNA"/>
</dbReference>
<protein>
    <submittedName>
        <fullName evidence="10">Uncharacterized protein</fullName>
    </submittedName>
</protein>
<evidence type="ECO:0000256" key="7">
    <source>
        <dbReference type="SAM" id="Coils"/>
    </source>
</evidence>
<evidence type="ECO:0000256" key="2">
    <source>
        <dbReference type="ARBA" id="ARBA00008108"/>
    </source>
</evidence>
<dbReference type="Proteomes" id="UP000681722">
    <property type="component" value="Unassembled WGS sequence"/>
</dbReference>
<comment type="caution">
    <text evidence="10">The sequence shown here is derived from an EMBL/GenBank/DDBJ whole genome shotgun (WGS) entry which is preliminary data.</text>
</comment>
<proteinExistence type="inferred from homology"/>
<evidence type="ECO:0000256" key="8">
    <source>
        <dbReference type="SAM" id="MobiDB-lite"/>
    </source>
</evidence>
<feature type="coiled-coil region" evidence="7">
    <location>
        <begin position="211"/>
        <end position="238"/>
    </location>
</feature>
<feature type="region of interest" description="Disordered" evidence="8">
    <location>
        <begin position="96"/>
        <end position="117"/>
    </location>
</feature>
<evidence type="ECO:0000313" key="12">
    <source>
        <dbReference type="Proteomes" id="UP000663829"/>
    </source>
</evidence>
<evidence type="ECO:0000313" key="10">
    <source>
        <dbReference type="EMBL" id="CAF1011500.1"/>
    </source>
</evidence>
<feature type="transmembrane region" description="Helical" evidence="9">
    <location>
        <begin position="559"/>
        <end position="577"/>
    </location>
</feature>
<sequence>MNELEFSKSQNELRRNRNRRKSSPENLRLNGITPTISSTNPKTIIASNTLSTTNSSQQKQSPVKTLTSLEQSQNRLNDSNNSTILSLIMTAPVTTTLPKAGNSHSLPGHNSSSQRSKIHNNENISHNNLSDSMGSGKFNWSHQHNEFDTDTATTNSLEKKKQIALTKVEVKLDRAHRLFNDAKEGLDKNIAEYLRLSVPTSSGEALSLSTKQAFEKKIRTYQDTKKGLEKKIISYQNDIQRINAGDIPNHTSKDIVNNIVKQTIKVTTGGGKHRHDGQDVGDLLNVGSSTLNRTSSSPTTTLTIISSTVNNNNLSQTPPTSANPTFTATPDGLDKYANNTGGQSSMSNSMSNEIGNSQFYINSSHEYLYDSEPNPFSRSSRRPDVATGDNFLHDTVRPVDDRSPSQKRRTTDESNSELNDRISEQSYDGFGRRNVPFTNDQTSAKFDLVQKAIERLENKVNDMQKQIDQLTNLNDSQREQINRLNGEVNDLTDLHQVEIRTIRTDSRHLEEKLVYKFNEYWNEMLDRLDKLDTRTAKVEQHQSHGIETEENTHRIISKLVNILLTIFAIILLVLSSIKNAVSFVVSSRIHALTILILALAWLTIHYLPANYLHASFMKHFSNIFKRS</sequence>
<dbReference type="PANTHER" id="PTHR17613">
    <property type="entry name" value="CEREBRAL PROTEIN-11-RELATED"/>
    <property type="match status" value="1"/>
</dbReference>
<evidence type="ECO:0000256" key="5">
    <source>
        <dbReference type="ARBA" id="ARBA00023054"/>
    </source>
</evidence>
<feature type="coiled-coil region" evidence="7">
    <location>
        <begin position="439"/>
        <end position="494"/>
    </location>
</feature>
<feature type="region of interest" description="Disordered" evidence="8">
    <location>
        <begin position="310"/>
        <end position="351"/>
    </location>
</feature>
<dbReference type="PANTHER" id="PTHR17613:SF14">
    <property type="entry name" value="DEMENTIN, ISOFORM H"/>
    <property type="match status" value="1"/>
</dbReference>
<feature type="compositionally biased region" description="Polar residues" evidence="8">
    <location>
        <begin position="32"/>
        <end position="46"/>
    </location>
</feature>
<gene>
    <name evidence="10" type="ORF">GPM918_LOCUS14291</name>
    <name evidence="11" type="ORF">SRO942_LOCUS14291</name>
</gene>
<keyword evidence="3 9" id="KW-0812">Transmembrane</keyword>
<feature type="compositionally biased region" description="Low complexity" evidence="8">
    <location>
        <begin position="338"/>
        <end position="351"/>
    </location>
</feature>
<reference evidence="10" key="1">
    <citation type="submission" date="2021-02" db="EMBL/GenBank/DDBJ databases">
        <authorList>
            <person name="Nowell W R."/>
        </authorList>
    </citation>
    <scope>NUCLEOTIDE SEQUENCE</scope>
</reference>
<keyword evidence="4 9" id="KW-1133">Transmembrane helix</keyword>
<feature type="region of interest" description="Disordered" evidence="8">
    <location>
        <begin position="1"/>
        <end position="78"/>
    </location>
</feature>
<dbReference type="OrthoDB" id="1323at2759"/>
<feature type="transmembrane region" description="Helical" evidence="9">
    <location>
        <begin position="589"/>
        <end position="607"/>
    </location>
</feature>
<dbReference type="Proteomes" id="UP000663829">
    <property type="component" value="Unassembled WGS sequence"/>
</dbReference>
<keyword evidence="12" id="KW-1185">Reference proteome</keyword>
<dbReference type="AlphaFoldDB" id="A0A814HLI3"/>
<evidence type="ECO:0000313" key="11">
    <source>
        <dbReference type="EMBL" id="CAF3782838.1"/>
    </source>
</evidence>
<accession>A0A814HLI3</accession>
<organism evidence="10 12">
    <name type="scientific">Didymodactylos carnosus</name>
    <dbReference type="NCBI Taxonomy" id="1234261"/>
    <lineage>
        <taxon>Eukaryota</taxon>
        <taxon>Metazoa</taxon>
        <taxon>Spiralia</taxon>
        <taxon>Gnathifera</taxon>
        <taxon>Rotifera</taxon>
        <taxon>Eurotatoria</taxon>
        <taxon>Bdelloidea</taxon>
        <taxon>Philodinida</taxon>
        <taxon>Philodinidae</taxon>
        <taxon>Didymodactylos</taxon>
    </lineage>
</organism>